<name>A0A3S5ANY6_9PLAT</name>
<dbReference type="SUPFAM" id="SSF49313">
    <property type="entry name" value="Cadherin-like"/>
    <property type="match status" value="1"/>
</dbReference>
<accession>A0A3S5ANY6</accession>
<keyword evidence="3" id="KW-1185">Reference proteome</keyword>
<feature type="region of interest" description="Disordered" evidence="1">
    <location>
        <begin position="132"/>
        <end position="203"/>
    </location>
</feature>
<dbReference type="CDD" id="cd11304">
    <property type="entry name" value="Cadherin_repeat"/>
    <property type="match status" value="1"/>
</dbReference>
<feature type="compositionally biased region" description="Basic and acidic residues" evidence="1">
    <location>
        <begin position="149"/>
        <end position="159"/>
    </location>
</feature>
<evidence type="ECO:0000256" key="1">
    <source>
        <dbReference type="SAM" id="MobiDB-lite"/>
    </source>
</evidence>
<dbReference type="InterPro" id="IPR015919">
    <property type="entry name" value="Cadherin-like_sf"/>
</dbReference>
<comment type="caution">
    <text evidence="2">The sequence shown here is derived from an EMBL/GenBank/DDBJ whole genome shotgun (WGS) entry which is preliminary data.</text>
</comment>
<dbReference type="Proteomes" id="UP000784294">
    <property type="component" value="Unassembled WGS sequence"/>
</dbReference>
<sequence length="221" mass="24651">MVARLQATDADAGLNGEVSYALKLDRSPGLASLFFLDERTGEIRLKRDLVDPSVEHSNRQTETSSSGEPMTPTNSVVGNTNKTTSVVRLSLTPVGKSVVLSDDGDSGTGSVQSERPKRHALWSNLSTQHDVHETGWSSYPQPVGVQRYADSRRPVRKESESEDSPSVPRTSRTTTRHKKAVRDLEKGDWQQQQQQKQQQQTEESQVYLPLRFVYNIIVMVS</sequence>
<evidence type="ECO:0008006" key="4">
    <source>
        <dbReference type="Google" id="ProtNLM"/>
    </source>
</evidence>
<proteinExistence type="predicted"/>
<evidence type="ECO:0000313" key="2">
    <source>
        <dbReference type="EMBL" id="VEL21393.1"/>
    </source>
</evidence>
<feature type="compositionally biased region" description="Polar residues" evidence="1">
    <location>
        <begin position="60"/>
        <end position="82"/>
    </location>
</feature>
<organism evidence="2 3">
    <name type="scientific">Protopolystoma xenopodis</name>
    <dbReference type="NCBI Taxonomy" id="117903"/>
    <lineage>
        <taxon>Eukaryota</taxon>
        <taxon>Metazoa</taxon>
        <taxon>Spiralia</taxon>
        <taxon>Lophotrochozoa</taxon>
        <taxon>Platyhelminthes</taxon>
        <taxon>Monogenea</taxon>
        <taxon>Polyopisthocotylea</taxon>
        <taxon>Polystomatidea</taxon>
        <taxon>Polystomatidae</taxon>
        <taxon>Protopolystoma</taxon>
    </lineage>
</organism>
<feature type="region of interest" description="Disordered" evidence="1">
    <location>
        <begin position="51"/>
        <end position="82"/>
    </location>
</feature>
<dbReference type="Gene3D" id="2.60.40.60">
    <property type="entry name" value="Cadherins"/>
    <property type="match status" value="1"/>
</dbReference>
<dbReference type="AlphaFoldDB" id="A0A3S5ANY6"/>
<gene>
    <name evidence="2" type="ORF">PXEA_LOCUS14833</name>
</gene>
<feature type="region of interest" description="Disordered" evidence="1">
    <location>
        <begin position="97"/>
        <end position="118"/>
    </location>
</feature>
<dbReference type="OrthoDB" id="6252479at2759"/>
<protein>
    <recommendedName>
        <fullName evidence="4">Cadherin domain-containing protein</fullName>
    </recommendedName>
</protein>
<feature type="compositionally biased region" description="Low complexity" evidence="1">
    <location>
        <begin position="190"/>
        <end position="200"/>
    </location>
</feature>
<dbReference type="EMBL" id="CAAALY010051049">
    <property type="protein sequence ID" value="VEL21393.1"/>
    <property type="molecule type" value="Genomic_DNA"/>
</dbReference>
<dbReference type="GO" id="GO:0005509">
    <property type="term" value="F:calcium ion binding"/>
    <property type="evidence" value="ECO:0007669"/>
    <property type="project" value="InterPro"/>
</dbReference>
<reference evidence="2" key="1">
    <citation type="submission" date="2018-11" db="EMBL/GenBank/DDBJ databases">
        <authorList>
            <consortium name="Pathogen Informatics"/>
        </authorList>
    </citation>
    <scope>NUCLEOTIDE SEQUENCE</scope>
</reference>
<evidence type="ECO:0000313" key="3">
    <source>
        <dbReference type="Proteomes" id="UP000784294"/>
    </source>
</evidence>
<feature type="compositionally biased region" description="Low complexity" evidence="1">
    <location>
        <begin position="164"/>
        <end position="173"/>
    </location>
</feature>
<dbReference type="GO" id="GO:0016020">
    <property type="term" value="C:membrane"/>
    <property type="evidence" value="ECO:0007669"/>
    <property type="project" value="InterPro"/>
</dbReference>